<gene>
    <name evidence="2" type="ORF">MNB_SUP05-5-896</name>
</gene>
<dbReference type="GO" id="GO:0003700">
    <property type="term" value="F:DNA-binding transcription factor activity"/>
    <property type="evidence" value="ECO:0007669"/>
    <property type="project" value="InterPro"/>
</dbReference>
<sequence>MNDFFKVLSDETRLRCLILIYENNELCQSKISRHLSFIKLNKLIIDRREKQWVLYSPNIHISAFKKDIIKKIIKELLNISPFKEDRDRLLKMKNRPLINKGDTCV</sequence>
<dbReference type="InterPro" id="IPR001845">
    <property type="entry name" value="HTH_ArsR_DNA-bd_dom"/>
</dbReference>
<organism evidence="2">
    <name type="scientific">hydrothermal vent metagenome</name>
    <dbReference type="NCBI Taxonomy" id="652676"/>
    <lineage>
        <taxon>unclassified sequences</taxon>
        <taxon>metagenomes</taxon>
        <taxon>ecological metagenomes</taxon>
    </lineage>
</organism>
<dbReference type="PROSITE" id="PS50987">
    <property type="entry name" value="HTH_ARSR_2"/>
    <property type="match status" value="1"/>
</dbReference>
<evidence type="ECO:0000313" key="2">
    <source>
        <dbReference type="EMBL" id="SFV67255.1"/>
    </source>
</evidence>
<dbReference type="SMART" id="SM00418">
    <property type="entry name" value="HTH_ARSR"/>
    <property type="match status" value="1"/>
</dbReference>
<evidence type="ECO:0000259" key="1">
    <source>
        <dbReference type="PROSITE" id="PS50987"/>
    </source>
</evidence>
<dbReference type="CDD" id="cd00090">
    <property type="entry name" value="HTH_ARSR"/>
    <property type="match status" value="1"/>
</dbReference>
<dbReference type="InterPro" id="IPR036388">
    <property type="entry name" value="WH-like_DNA-bd_sf"/>
</dbReference>
<name>A0A1W1CND7_9ZZZZ</name>
<dbReference type="InterPro" id="IPR036390">
    <property type="entry name" value="WH_DNA-bd_sf"/>
</dbReference>
<dbReference type="EMBL" id="FPHJ01000055">
    <property type="protein sequence ID" value="SFV67255.1"/>
    <property type="molecule type" value="Genomic_DNA"/>
</dbReference>
<dbReference type="SUPFAM" id="SSF46785">
    <property type="entry name" value="Winged helix' DNA-binding domain"/>
    <property type="match status" value="1"/>
</dbReference>
<dbReference type="AlphaFoldDB" id="A0A1W1CND7"/>
<dbReference type="Gene3D" id="1.10.10.10">
    <property type="entry name" value="Winged helix-like DNA-binding domain superfamily/Winged helix DNA-binding domain"/>
    <property type="match status" value="1"/>
</dbReference>
<accession>A0A1W1CND7</accession>
<reference evidence="2" key="1">
    <citation type="submission" date="2016-10" db="EMBL/GenBank/DDBJ databases">
        <authorList>
            <person name="de Groot N.N."/>
        </authorList>
    </citation>
    <scope>NUCLEOTIDE SEQUENCE</scope>
</reference>
<protein>
    <submittedName>
        <fullName evidence="2">Arsenical resistance operon repressor</fullName>
    </submittedName>
</protein>
<dbReference type="InterPro" id="IPR011991">
    <property type="entry name" value="ArsR-like_HTH"/>
</dbReference>
<proteinExistence type="predicted"/>
<feature type="domain" description="HTH arsR-type" evidence="1">
    <location>
        <begin position="1"/>
        <end position="76"/>
    </location>
</feature>